<keyword evidence="12" id="KW-0443">Lipid metabolism</keyword>
<evidence type="ECO:0000256" key="8">
    <source>
        <dbReference type="ARBA" id="ARBA00022679"/>
    </source>
</evidence>
<dbReference type="GO" id="GO:0016020">
    <property type="term" value="C:membrane"/>
    <property type="evidence" value="ECO:0007669"/>
    <property type="project" value="UniProtKB-SubCell"/>
</dbReference>
<evidence type="ECO:0000256" key="14">
    <source>
        <dbReference type="ARBA" id="ARBA00023209"/>
    </source>
</evidence>
<dbReference type="InterPro" id="IPR016720">
    <property type="entry name" value="PC_Trfase_euk"/>
</dbReference>
<sequence length="479" mass="54397">MVDNLGLRNRRHQSNDTDSPNHCADKSAGSIVRSDSSSMTDVHPRTDDESRPQPTPTAPSANSESRPLKILTRAISGLIMLTLFVAILLSGHLYVCAFVICLQVLLFRELVTVRYHAFFDRIEETIPLFRTTQWMWFFTSIFYAYSEFVVEVLIKSNTKLHGFIDYAQLAPALSFTLYTGTFVLTIATFQPGHIRFQLNQLCWTIVVLCLTVGQLKYIMHNVYNGLIWFTLPILLVITNDVMAYFCGITCGRKLVRRPFMLVSPNKTWEGFIGGGIFTVIVGWYLSRYLAQFAWMTCPTNQFVLFPQKLECEAENIFHEATTYFPSQVFELLPRALIHSFPNVVEICSVDGDVMHLTACISGAGNQRHHHYELALNIVPVQLHAISLSLFASLVAPFGGFLASAIKRAYGIKDFDSIIPGHGGLMDRFDCQMIMALFTWVHYNTFIKITTVSVAKMLYMYKLLPEKDREEFLKRIIGDS</sequence>
<keyword evidence="10" id="KW-0548">Nucleotidyltransferase</keyword>
<evidence type="ECO:0000256" key="2">
    <source>
        <dbReference type="ARBA" id="ARBA00004141"/>
    </source>
</evidence>
<feature type="transmembrane region" description="Helical" evidence="20">
    <location>
        <begin position="166"/>
        <end position="189"/>
    </location>
</feature>
<keyword evidence="14" id="KW-0594">Phospholipid biosynthesis</keyword>
<comment type="pathway">
    <text evidence="4">Lipid metabolism.</text>
</comment>
<evidence type="ECO:0000256" key="6">
    <source>
        <dbReference type="ARBA" id="ARBA00012487"/>
    </source>
</evidence>
<gene>
    <name evidence="21" type="ORF">HJC23_006629</name>
</gene>
<comment type="caution">
    <text evidence="21">The sequence shown here is derived from an EMBL/GenBank/DDBJ whole genome shotgun (WGS) entry which is preliminary data.</text>
</comment>
<feature type="transmembrane region" description="Helical" evidence="20">
    <location>
        <begin position="128"/>
        <end position="146"/>
    </location>
</feature>
<comment type="pathway">
    <text evidence="3">Phospholipid metabolism; CDP-diacylglycerol biosynthesis; CDP-diacylglycerol from sn-glycerol 3-phosphate: step 3/3.</text>
</comment>
<feature type="transmembrane region" description="Helical" evidence="20">
    <location>
        <begin position="225"/>
        <end position="246"/>
    </location>
</feature>
<dbReference type="Pfam" id="PF01148">
    <property type="entry name" value="CTP_transf_1"/>
    <property type="match status" value="1"/>
</dbReference>
<evidence type="ECO:0000256" key="1">
    <source>
        <dbReference type="ARBA" id="ARBA00001698"/>
    </source>
</evidence>
<proteinExistence type="inferred from homology"/>
<evidence type="ECO:0000256" key="7">
    <source>
        <dbReference type="ARBA" id="ARBA00022516"/>
    </source>
</evidence>
<reference evidence="21 22" key="1">
    <citation type="journal article" date="2020" name="G3 (Bethesda)">
        <title>Improved Reference Genome for Cyclotella cryptica CCMP332, a Model for Cell Wall Morphogenesis, Salinity Adaptation, and Lipid Production in Diatoms (Bacillariophyta).</title>
        <authorList>
            <person name="Roberts W.R."/>
            <person name="Downey K.M."/>
            <person name="Ruck E.C."/>
            <person name="Traller J.C."/>
            <person name="Alverson A.J."/>
        </authorList>
    </citation>
    <scope>NUCLEOTIDE SEQUENCE [LARGE SCALE GENOMIC DNA]</scope>
    <source>
        <strain evidence="21 22">CCMP332</strain>
    </source>
</reference>
<evidence type="ECO:0000256" key="12">
    <source>
        <dbReference type="ARBA" id="ARBA00023098"/>
    </source>
</evidence>
<comment type="similarity">
    <text evidence="5">Belongs to the CDS family.</text>
</comment>
<feature type="transmembrane region" description="Helical" evidence="20">
    <location>
        <begin position="267"/>
        <end position="285"/>
    </location>
</feature>
<keyword evidence="11 20" id="KW-1133">Transmembrane helix</keyword>
<evidence type="ECO:0000256" key="9">
    <source>
        <dbReference type="ARBA" id="ARBA00022692"/>
    </source>
</evidence>
<evidence type="ECO:0000256" key="13">
    <source>
        <dbReference type="ARBA" id="ARBA00023136"/>
    </source>
</evidence>
<evidence type="ECO:0000256" key="5">
    <source>
        <dbReference type="ARBA" id="ARBA00010185"/>
    </source>
</evidence>
<dbReference type="GO" id="GO:0008654">
    <property type="term" value="P:phospholipid biosynthetic process"/>
    <property type="evidence" value="ECO:0007669"/>
    <property type="project" value="UniProtKB-KW"/>
</dbReference>
<evidence type="ECO:0000256" key="16">
    <source>
        <dbReference type="ARBA" id="ARBA00029893"/>
    </source>
</evidence>
<evidence type="ECO:0000256" key="20">
    <source>
        <dbReference type="SAM" id="Phobius"/>
    </source>
</evidence>
<dbReference type="GO" id="GO:0004605">
    <property type="term" value="F:phosphatidate cytidylyltransferase activity"/>
    <property type="evidence" value="ECO:0007669"/>
    <property type="project" value="UniProtKB-EC"/>
</dbReference>
<keyword evidence="7" id="KW-0444">Lipid biosynthesis</keyword>
<comment type="subcellular location">
    <subcellularLocation>
        <location evidence="2">Membrane</location>
        <topology evidence="2">Multi-pass membrane protein</topology>
    </subcellularLocation>
</comment>
<dbReference type="EMBL" id="JABMIG020000005">
    <property type="protein sequence ID" value="KAL3804857.1"/>
    <property type="molecule type" value="Genomic_DNA"/>
</dbReference>
<evidence type="ECO:0000256" key="17">
    <source>
        <dbReference type="ARBA" id="ARBA00032396"/>
    </source>
</evidence>
<dbReference type="PANTHER" id="PTHR13773">
    <property type="entry name" value="PHOSPHATIDATE CYTIDYLYLTRANSFERASE"/>
    <property type="match status" value="1"/>
</dbReference>
<evidence type="ECO:0000256" key="3">
    <source>
        <dbReference type="ARBA" id="ARBA00005119"/>
    </source>
</evidence>
<evidence type="ECO:0000313" key="22">
    <source>
        <dbReference type="Proteomes" id="UP001516023"/>
    </source>
</evidence>
<accession>A0ABD3QX35</accession>
<comment type="catalytic activity">
    <reaction evidence="1">
        <text>a 1,2-diacyl-sn-glycero-3-phosphate + CTP + H(+) = a CDP-1,2-diacyl-sn-glycerol + diphosphate</text>
        <dbReference type="Rhea" id="RHEA:16229"/>
        <dbReference type="ChEBI" id="CHEBI:15378"/>
        <dbReference type="ChEBI" id="CHEBI:33019"/>
        <dbReference type="ChEBI" id="CHEBI:37563"/>
        <dbReference type="ChEBI" id="CHEBI:58332"/>
        <dbReference type="ChEBI" id="CHEBI:58608"/>
        <dbReference type="EC" id="2.7.7.41"/>
    </reaction>
</comment>
<dbReference type="PANTHER" id="PTHR13773:SF8">
    <property type="entry name" value="PHOSPHATIDATE CYTIDYLYLTRANSFERASE, PHOTORECEPTOR-SPECIFIC"/>
    <property type="match status" value="1"/>
</dbReference>
<dbReference type="AlphaFoldDB" id="A0ABD3QX35"/>
<dbReference type="Proteomes" id="UP001516023">
    <property type="component" value="Unassembled WGS sequence"/>
</dbReference>
<evidence type="ECO:0000256" key="18">
    <source>
        <dbReference type="ARBA" id="ARBA00033406"/>
    </source>
</evidence>
<feature type="transmembrane region" description="Helical" evidence="20">
    <location>
        <begin position="380"/>
        <end position="402"/>
    </location>
</feature>
<keyword evidence="22" id="KW-1185">Reference proteome</keyword>
<keyword evidence="8" id="KW-0808">Transferase</keyword>
<protein>
    <recommendedName>
        <fullName evidence="6">phosphatidate cytidylyltransferase</fullName>
        <ecNumber evidence="6">2.7.7.41</ecNumber>
    </recommendedName>
    <alternativeName>
        <fullName evidence="16">CDP-diacylglycerol synthase</fullName>
    </alternativeName>
    <alternativeName>
        <fullName evidence="17">CDP-diglyceride pyrophosphorylase</fullName>
    </alternativeName>
    <alternativeName>
        <fullName evidence="18">CDP-diglyceride synthase</fullName>
    </alternativeName>
</protein>
<keyword evidence="9 20" id="KW-0812">Transmembrane</keyword>
<evidence type="ECO:0000256" key="10">
    <source>
        <dbReference type="ARBA" id="ARBA00022695"/>
    </source>
</evidence>
<name>A0ABD3QX35_9STRA</name>
<evidence type="ECO:0000256" key="4">
    <source>
        <dbReference type="ARBA" id="ARBA00005189"/>
    </source>
</evidence>
<evidence type="ECO:0000256" key="19">
    <source>
        <dbReference type="SAM" id="MobiDB-lite"/>
    </source>
</evidence>
<feature type="compositionally biased region" description="Basic and acidic residues" evidence="19">
    <location>
        <begin position="42"/>
        <end position="51"/>
    </location>
</feature>
<evidence type="ECO:0000256" key="11">
    <source>
        <dbReference type="ARBA" id="ARBA00022989"/>
    </source>
</evidence>
<evidence type="ECO:0000256" key="15">
    <source>
        <dbReference type="ARBA" id="ARBA00023264"/>
    </source>
</evidence>
<feature type="region of interest" description="Disordered" evidence="19">
    <location>
        <begin position="1"/>
        <end position="65"/>
    </location>
</feature>
<keyword evidence="15" id="KW-1208">Phospholipid metabolism</keyword>
<dbReference type="EC" id="2.7.7.41" evidence="6"/>
<keyword evidence="13 20" id="KW-0472">Membrane</keyword>
<feature type="transmembrane region" description="Helical" evidence="20">
    <location>
        <begin position="74"/>
        <end position="107"/>
    </location>
</feature>
<evidence type="ECO:0000313" key="21">
    <source>
        <dbReference type="EMBL" id="KAL3804857.1"/>
    </source>
</evidence>
<organism evidence="21 22">
    <name type="scientific">Cyclotella cryptica</name>
    <dbReference type="NCBI Taxonomy" id="29204"/>
    <lineage>
        <taxon>Eukaryota</taxon>
        <taxon>Sar</taxon>
        <taxon>Stramenopiles</taxon>
        <taxon>Ochrophyta</taxon>
        <taxon>Bacillariophyta</taxon>
        <taxon>Coscinodiscophyceae</taxon>
        <taxon>Thalassiosirophycidae</taxon>
        <taxon>Stephanodiscales</taxon>
        <taxon>Stephanodiscaceae</taxon>
        <taxon>Cyclotella</taxon>
    </lineage>
</organism>